<feature type="region of interest" description="Disordered" evidence="6">
    <location>
        <begin position="265"/>
        <end position="288"/>
    </location>
</feature>
<proteinExistence type="predicted"/>
<dbReference type="Proteomes" id="UP000094444">
    <property type="component" value="Unassembled WGS sequence"/>
</dbReference>
<dbReference type="SMART" id="SM00702">
    <property type="entry name" value="P4Hc"/>
    <property type="match status" value="1"/>
</dbReference>
<dbReference type="OrthoDB" id="69177at2759"/>
<dbReference type="PROSITE" id="PS51471">
    <property type="entry name" value="FE2OG_OXY"/>
    <property type="match status" value="1"/>
</dbReference>
<evidence type="ECO:0000256" key="1">
    <source>
        <dbReference type="ARBA" id="ARBA00001961"/>
    </source>
</evidence>
<gene>
    <name evidence="8" type="ORF">DHEL01_v206021</name>
</gene>
<dbReference type="Pfam" id="PF13640">
    <property type="entry name" value="2OG-FeII_Oxy_3"/>
    <property type="match status" value="1"/>
</dbReference>
<keyword evidence="5" id="KW-0408">Iron</keyword>
<feature type="region of interest" description="Disordered" evidence="6">
    <location>
        <begin position="307"/>
        <end position="334"/>
    </location>
</feature>
<dbReference type="InParanoid" id="A0A2P5HZB3"/>
<reference evidence="8" key="1">
    <citation type="submission" date="2017-09" db="EMBL/GenBank/DDBJ databases">
        <title>Polyketide synthases of a Diaporthe helianthi virulent isolate.</title>
        <authorList>
            <person name="Baroncelli R."/>
        </authorList>
    </citation>
    <scope>NUCLEOTIDE SEQUENCE [LARGE SCALE GENOMIC DNA]</scope>
    <source>
        <strain evidence="8">7/96</strain>
    </source>
</reference>
<dbReference type="GO" id="GO:0031418">
    <property type="term" value="F:L-ascorbic acid binding"/>
    <property type="evidence" value="ECO:0007669"/>
    <property type="project" value="InterPro"/>
</dbReference>
<dbReference type="InterPro" id="IPR045054">
    <property type="entry name" value="P4HA-like"/>
</dbReference>
<dbReference type="GO" id="GO:0005783">
    <property type="term" value="C:endoplasmic reticulum"/>
    <property type="evidence" value="ECO:0007669"/>
    <property type="project" value="TreeGrafter"/>
</dbReference>
<keyword evidence="4" id="KW-0560">Oxidoreductase</keyword>
<feature type="compositionally biased region" description="Basic and acidic residues" evidence="6">
    <location>
        <begin position="311"/>
        <end position="323"/>
    </location>
</feature>
<dbReference type="InterPro" id="IPR005123">
    <property type="entry name" value="Oxoglu/Fe-dep_dioxygenase_dom"/>
</dbReference>
<dbReference type="GO" id="GO:0005506">
    <property type="term" value="F:iron ion binding"/>
    <property type="evidence" value="ECO:0007669"/>
    <property type="project" value="InterPro"/>
</dbReference>
<dbReference type="EMBL" id="MAVT02000469">
    <property type="protein sequence ID" value="POS75582.1"/>
    <property type="molecule type" value="Genomic_DNA"/>
</dbReference>
<organism evidence="8 9">
    <name type="scientific">Diaporthe helianthi</name>
    <dbReference type="NCBI Taxonomy" id="158607"/>
    <lineage>
        <taxon>Eukaryota</taxon>
        <taxon>Fungi</taxon>
        <taxon>Dikarya</taxon>
        <taxon>Ascomycota</taxon>
        <taxon>Pezizomycotina</taxon>
        <taxon>Sordariomycetes</taxon>
        <taxon>Sordariomycetidae</taxon>
        <taxon>Diaporthales</taxon>
        <taxon>Diaporthaceae</taxon>
        <taxon>Diaporthe</taxon>
    </lineage>
</organism>
<evidence type="ECO:0000256" key="6">
    <source>
        <dbReference type="SAM" id="MobiDB-lite"/>
    </source>
</evidence>
<evidence type="ECO:0000313" key="9">
    <source>
        <dbReference type="Proteomes" id="UP000094444"/>
    </source>
</evidence>
<accession>A0A2P5HZB3</accession>
<sequence>MPKQKASRSVAKAKPSSVAVAAAAVDPPSWPAFKPPLPMIDLQPEPLLDDRVVVIRNFWPKSLCRDYVSFLRTLPLTTTPGQPKRGDAVRVNDRFQVQDQAFANRLWLGTGLRDVLLGDDWRSLWGGDPVGLSPNIRIYRYKPKQFFDAHYDDSNTVVSEFDQEKPVTTRTTWTMLLYLTSEADGCRGGETVFFPNDRRVAREEFAVAPETGMVLLHKHGHDCMLHEGREVTAGEKWIIRSDICLSLYTLTFLAGTAVATWGPGGGGGGGDGDDGDDHDNNNNCEDYGDKGDKGGWKRLINGRTWGWGHGGGDKDCPPKEPIEPTKTPGGGHGEMTYSTIYSTHTRTVTSCGPDVEDCPGEQYTTITVAVSTTLCPVTETETHPIPIETPPVAPPPVHPTPIQPTPIATPPAPPVVPSAVPPVIPPVVPSGKPSPPTVVVPPVPTTPATLSTRVSIRPTASVPSNGTITASRPPVVTAGAASNGVGAGVALAALLAAMV</sequence>
<dbReference type="FunFam" id="2.60.120.620:FF:000021">
    <property type="entry name" value="WGS project CABT00000000 data, contig 2.8"/>
    <property type="match status" value="1"/>
</dbReference>
<dbReference type="Gene3D" id="2.60.120.620">
    <property type="entry name" value="q2cbj1_9rhob like domain"/>
    <property type="match status" value="1"/>
</dbReference>
<evidence type="ECO:0000256" key="3">
    <source>
        <dbReference type="ARBA" id="ARBA00022964"/>
    </source>
</evidence>
<dbReference type="GO" id="GO:0004656">
    <property type="term" value="F:procollagen-proline 4-dioxygenase activity"/>
    <property type="evidence" value="ECO:0007669"/>
    <property type="project" value="TreeGrafter"/>
</dbReference>
<feature type="domain" description="Fe2OG dioxygenase" evidence="7">
    <location>
        <begin position="128"/>
        <end position="245"/>
    </location>
</feature>
<dbReference type="InterPro" id="IPR044862">
    <property type="entry name" value="Pro_4_hyd_alph_FE2OG_OXY"/>
</dbReference>
<dbReference type="AlphaFoldDB" id="A0A2P5HZB3"/>
<comment type="caution">
    <text evidence="8">The sequence shown here is derived from an EMBL/GenBank/DDBJ whole genome shotgun (WGS) entry which is preliminary data.</text>
</comment>
<keyword evidence="2" id="KW-0479">Metal-binding</keyword>
<evidence type="ECO:0000313" key="8">
    <source>
        <dbReference type="EMBL" id="POS75582.1"/>
    </source>
</evidence>
<name>A0A2P5HZB3_DIAHE</name>
<keyword evidence="9" id="KW-1185">Reference proteome</keyword>
<protein>
    <recommendedName>
        <fullName evidence="7">Fe2OG dioxygenase domain-containing protein</fullName>
    </recommendedName>
</protein>
<comment type="cofactor">
    <cofactor evidence="1">
        <name>L-ascorbate</name>
        <dbReference type="ChEBI" id="CHEBI:38290"/>
    </cofactor>
</comment>
<dbReference type="InterPro" id="IPR006620">
    <property type="entry name" value="Pro_4_hyd_alph"/>
</dbReference>
<evidence type="ECO:0000256" key="2">
    <source>
        <dbReference type="ARBA" id="ARBA00022723"/>
    </source>
</evidence>
<evidence type="ECO:0000256" key="4">
    <source>
        <dbReference type="ARBA" id="ARBA00023002"/>
    </source>
</evidence>
<dbReference type="PANTHER" id="PTHR10869:SF236">
    <property type="entry name" value="PROLYL 4-HYDROXYLASE ALPHA SUBUNIT DOMAIN-CONTAINING PROTEIN"/>
    <property type="match status" value="1"/>
</dbReference>
<evidence type="ECO:0000259" key="7">
    <source>
        <dbReference type="PROSITE" id="PS51471"/>
    </source>
</evidence>
<evidence type="ECO:0000256" key="5">
    <source>
        <dbReference type="ARBA" id="ARBA00023004"/>
    </source>
</evidence>
<dbReference type="PANTHER" id="PTHR10869">
    <property type="entry name" value="PROLYL 4-HYDROXYLASE ALPHA SUBUNIT"/>
    <property type="match status" value="1"/>
</dbReference>
<keyword evidence="3" id="KW-0223">Dioxygenase</keyword>